<protein>
    <submittedName>
        <fullName evidence="1">Uncharacterized protein</fullName>
    </submittedName>
</protein>
<reference evidence="1 2" key="2">
    <citation type="submission" date="2017-09" db="EMBL/GenBank/DDBJ databases">
        <title>Extensive intraspecific genome diversity in a model arbuscular mycorrhizal fungus.</title>
        <authorList>
            <person name="Chen E.C."/>
            <person name="Morin E."/>
            <person name="Beaudet D."/>
            <person name="Noel J."/>
            <person name="Ndikumana S."/>
            <person name="Charron P."/>
            <person name="St-Onge C."/>
            <person name="Giorgi J."/>
            <person name="Grigoriev I.V."/>
            <person name="Roux C."/>
            <person name="Martin F.M."/>
            <person name="Corradi N."/>
        </authorList>
    </citation>
    <scope>NUCLEOTIDE SEQUENCE [LARGE SCALE GENOMIC DNA]</scope>
    <source>
        <strain evidence="1 2">A5</strain>
    </source>
</reference>
<dbReference type="VEuPathDB" id="FungiDB:RhiirFUN_000507"/>
<dbReference type="VEuPathDB" id="FungiDB:RhiirA1_477163"/>
<name>A0A2N0NAV0_9GLOM</name>
<evidence type="ECO:0000313" key="1">
    <source>
        <dbReference type="EMBL" id="PKB91678.1"/>
    </source>
</evidence>
<dbReference type="Proteomes" id="UP000232722">
    <property type="component" value="Unassembled WGS sequence"/>
</dbReference>
<gene>
    <name evidence="1" type="ORF">RhiirA5_448042</name>
</gene>
<reference evidence="1 2" key="1">
    <citation type="submission" date="2016-04" db="EMBL/GenBank/DDBJ databases">
        <title>Genome analyses suggest a sexual origin of heterokaryosis in a supposedly ancient asexual fungus.</title>
        <authorList>
            <person name="Ropars J."/>
            <person name="Sedzielewska K."/>
            <person name="Noel J."/>
            <person name="Charron P."/>
            <person name="Farinelli L."/>
            <person name="Marton T."/>
            <person name="Kruger M."/>
            <person name="Pelin A."/>
            <person name="Brachmann A."/>
            <person name="Corradi N."/>
        </authorList>
    </citation>
    <scope>NUCLEOTIDE SEQUENCE [LARGE SCALE GENOMIC DNA]</scope>
    <source>
        <strain evidence="1 2">A5</strain>
    </source>
</reference>
<dbReference type="EMBL" id="LLXJ01014268">
    <property type="protein sequence ID" value="PKB91678.1"/>
    <property type="molecule type" value="Genomic_DNA"/>
</dbReference>
<comment type="caution">
    <text evidence="1">The sequence shown here is derived from an EMBL/GenBank/DDBJ whole genome shotgun (WGS) entry which is preliminary data.</text>
</comment>
<organism evidence="1 2">
    <name type="scientific">Rhizophagus irregularis</name>
    <dbReference type="NCBI Taxonomy" id="588596"/>
    <lineage>
        <taxon>Eukaryota</taxon>
        <taxon>Fungi</taxon>
        <taxon>Fungi incertae sedis</taxon>
        <taxon>Mucoromycota</taxon>
        <taxon>Glomeromycotina</taxon>
        <taxon>Glomeromycetes</taxon>
        <taxon>Glomerales</taxon>
        <taxon>Glomeraceae</taxon>
        <taxon>Rhizophagus</taxon>
    </lineage>
</organism>
<evidence type="ECO:0000313" key="2">
    <source>
        <dbReference type="Proteomes" id="UP000232722"/>
    </source>
</evidence>
<proteinExistence type="predicted"/>
<dbReference type="AlphaFoldDB" id="A0A2N0NAV0"/>
<accession>A0A2N0NAV0</accession>
<sequence>MRVDLAEQTLSKDVIVAMRTIDKLKEISAGIREFINYAYLYQQMFHSKKPLEGLNDSYIQTLKEIRDWFCD</sequence>